<name>A0ABM1E0L7_PRICU</name>
<dbReference type="PROSITE" id="PS50104">
    <property type="entry name" value="TIR"/>
    <property type="match status" value="1"/>
</dbReference>
<keyword evidence="5 12" id="KW-0732">Signal</keyword>
<keyword evidence="7 11" id="KW-1133">Transmembrane helix</keyword>
<dbReference type="SUPFAM" id="SSF52200">
    <property type="entry name" value="Toll/Interleukin receptor TIR domain"/>
    <property type="match status" value="1"/>
</dbReference>
<dbReference type="SUPFAM" id="SSF52058">
    <property type="entry name" value="L domain-like"/>
    <property type="match status" value="3"/>
</dbReference>
<feature type="chain" id="PRO_5045078316" evidence="12">
    <location>
        <begin position="34"/>
        <end position="1146"/>
    </location>
</feature>
<keyword evidence="4 11" id="KW-0812">Transmembrane</keyword>
<dbReference type="InterPro" id="IPR035897">
    <property type="entry name" value="Toll_tir_struct_dom_sf"/>
</dbReference>
<keyword evidence="8 11" id="KW-0472">Membrane</keyword>
<dbReference type="Gene3D" id="3.40.50.10140">
    <property type="entry name" value="Toll/interleukin-1 receptor homology (TIR) domain"/>
    <property type="match status" value="1"/>
</dbReference>
<evidence type="ECO:0000313" key="15">
    <source>
        <dbReference type="RefSeq" id="XP_014665738.1"/>
    </source>
</evidence>
<feature type="transmembrane region" description="Helical" evidence="11">
    <location>
        <begin position="901"/>
        <end position="922"/>
    </location>
</feature>
<evidence type="ECO:0000256" key="7">
    <source>
        <dbReference type="ARBA" id="ARBA00022989"/>
    </source>
</evidence>
<dbReference type="PRINTS" id="PR01537">
    <property type="entry name" value="INTRLKN1R1F"/>
</dbReference>
<keyword evidence="3" id="KW-0433">Leucine-rich repeat</keyword>
<evidence type="ECO:0000256" key="6">
    <source>
        <dbReference type="ARBA" id="ARBA00022737"/>
    </source>
</evidence>
<dbReference type="SMART" id="SM00365">
    <property type="entry name" value="LRR_SD22"/>
    <property type="match status" value="5"/>
</dbReference>
<dbReference type="SMART" id="SM00369">
    <property type="entry name" value="LRR_TYP"/>
    <property type="match status" value="17"/>
</dbReference>
<keyword evidence="10" id="KW-0325">Glycoprotein</keyword>
<keyword evidence="14" id="KW-1185">Reference proteome</keyword>
<accession>A0ABM1E0L7</accession>
<organism evidence="14 15">
    <name type="scientific">Priapulus caudatus</name>
    <name type="common">Priapulid worm</name>
    <dbReference type="NCBI Taxonomy" id="37621"/>
    <lineage>
        <taxon>Eukaryota</taxon>
        <taxon>Metazoa</taxon>
        <taxon>Ecdysozoa</taxon>
        <taxon>Scalidophora</taxon>
        <taxon>Priapulida</taxon>
        <taxon>Priapulimorpha</taxon>
        <taxon>Priapulimorphida</taxon>
        <taxon>Priapulidae</taxon>
        <taxon>Priapulus</taxon>
    </lineage>
</organism>
<protein>
    <submittedName>
        <fullName evidence="15">Uncharacterized protein LOC106807798</fullName>
    </submittedName>
</protein>
<feature type="domain" description="TIR" evidence="13">
    <location>
        <begin position="954"/>
        <end position="1089"/>
    </location>
</feature>
<evidence type="ECO:0000256" key="4">
    <source>
        <dbReference type="ARBA" id="ARBA00022692"/>
    </source>
</evidence>
<comment type="subcellular location">
    <subcellularLocation>
        <location evidence="1">Membrane</location>
        <topology evidence="1">Single-pass membrane protein</topology>
    </subcellularLocation>
</comment>
<dbReference type="RefSeq" id="XP_014665738.1">
    <property type="nucleotide sequence ID" value="XM_014810252.1"/>
</dbReference>
<dbReference type="Pfam" id="PF01582">
    <property type="entry name" value="TIR"/>
    <property type="match status" value="1"/>
</dbReference>
<evidence type="ECO:0000256" key="5">
    <source>
        <dbReference type="ARBA" id="ARBA00022729"/>
    </source>
</evidence>
<gene>
    <name evidence="15" type="primary">LOC106807798</name>
</gene>
<dbReference type="PANTHER" id="PTHR24365:SF541">
    <property type="entry name" value="PROTEIN TOLL-RELATED"/>
    <property type="match status" value="1"/>
</dbReference>
<evidence type="ECO:0000256" key="10">
    <source>
        <dbReference type="ARBA" id="ARBA00023180"/>
    </source>
</evidence>
<dbReference type="SMART" id="SM00364">
    <property type="entry name" value="LRR_BAC"/>
    <property type="match status" value="6"/>
</dbReference>
<dbReference type="SMART" id="SM00255">
    <property type="entry name" value="TIR"/>
    <property type="match status" value="1"/>
</dbReference>
<keyword evidence="9" id="KW-0675">Receptor</keyword>
<dbReference type="GeneID" id="106807798"/>
<dbReference type="PROSITE" id="PS51450">
    <property type="entry name" value="LRR"/>
    <property type="match status" value="4"/>
</dbReference>
<dbReference type="Gene3D" id="3.80.10.10">
    <property type="entry name" value="Ribonuclease Inhibitor"/>
    <property type="match status" value="5"/>
</dbReference>
<evidence type="ECO:0000256" key="2">
    <source>
        <dbReference type="ARBA" id="ARBA00009634"/>
    </source>
</evidence>
<evidence type="ECO:0000256" key="11">
    <source>
        <dbReference type="SAM" id="Phobius"/>
    </source>
</evidence>
<evidence type="ECO:0000256" key="8">
    <source>
        <dbReference type="ARBA" id="ARBA00023136"/>
    </source>
</evidence>
<dbReference type="PANTHER" id="PTHR24365">
    <property type="entry name" value="TOLL-LIKE RECEPTOR"/>
    <property type="match status" value="1"/>
</dbReference>
<keyword evidence="6" id="KW-0677">Repeat</keyword>
<reference evidence="15" key="1">
    <citation type="submission" date="2025-08" db="UniProtKB">
        <authorList>
            <consortium name="RefSeq"/>
        </authorList>
    </citation>
    <scope>IDENTIFICATION</scope>
</reference>
<feature type="signal peptide" evidence="12">
    <location>
        <begin position="1"/>
        <end position="33"/>
    </location>
</feature>
<proteinExistence type="inferred from homology"/>
<evidence type="ECO:0000313" key="14">
    <source>
        <dbReference type="Proteomes" id="UP000695022"/>
    </source>
</evidence>
<evidence type="ECO:0000256" key="12">
    <source>
        <dbReference type="SAM" id="SignalP"/>
    </source>
</evidence>
<evidence type="ECO:0000259" key="13">
    <source>
        <dbReference type="PROSITE" id="PS50104"/>
    </source>
</evidence>
<evidence type="ECO:0000256" key="1">
    <source>
        <dbReference type="ARBA" id="ARBA00004167"/>
    </source>
</evidence>
<evidence type="ECO:0000256" key="9">
    <source>
        <dbReference type="ARBA" id="ARBA00023170"/>
    </source>
</evidence>
<dbReference type="InterPro" id="IPR000157">
    <property type="entry name" value="TIR_dom"/>
</dbReference>
<sequence length="1146" mass="128080">MSSPQSTSTKPSYLLALCIGYAWLLSGLAVSETDETGFICPTECDCWYVGDGPPGRRLICSFLTIGPNTNFTAIPAAHTLVLEIYCSSPFLFSEVDEDALRHLVELDELHIIGCKLKEIPAGFLDGLLQLRLLRIISTHLETKVAPGAFRGVPNLLSLNLTASGLSSLPRGELCALPRLLQLLLGGNNLDSWEGTGALENGTVCLPQLAYLNLERNLLASLPDSVLGSSLLHLFMRGNRIRDVRDAALDGLASLQLLDLGENEIRTISDGAFSDAAQLRVLLLDRNQLATLPAGFYELPMVAGVNVSGNSLDDEFLARMQANGIENLDASYNELTMVTRASFNGSSSLQFLSLQGNRIENIEDFAFTEQTNLQVLFLSSNLLGNLTVDVFRGLGKIRHLFLDNNTIGDIQPNAFASMKEIINVNVSRNDLRHLGFASDMVSLIQLDVSHNQITEVSQTDLFQLTNMTYLLMSYCQMKEVEPGAFDKMDLLEKLDLSYNRLTNIRSLFRYATSLQTLMLQNNRINTTLGPSTFPGSIQTIDLESNEISDISPYTFSRKPSLKTVNFRQNRLTTLRSEAIKVSVPSADAQRPAFSIGINDYFCSCDMAYLLTVNAKGSVGHASIRDLNRVYCRTYYNPTPTNWLVDVDKKDFLCPYEEQCVLCSKCDCVGRPLCDCYHVCPTGCECWRDQSWSMTNLVTCSSSGQSEIPVNVSVMVTELRLDGNNVTTIHADDLVRRHQLNALWLNNSGVRPLTEHPLHAYMTSASQRTSPPAAESSGERCELPRLQPSWLCACFGLDAAAFIFSRGITTWLTVMWIDVTPMFSMLALHGNAFSKAPEAIYGIRSSEYTLRDSGRIYVLRIHAGECNKLFSEDLRLLGDLVIEILDFEMVMYCTAPLIRVSPGFIAGFVMLGVLFLTTVLCIALTHHYQHEIKLWLFVKYGVRVFKRKDPESDKAKKYDAFISYHNSDEDIILREFVPQLEHGETPYKLCVHNRDFLAGEFIAENIVYAVENSRRTIVLLTASFIDSEWCRYEFQAAHNQAISEKVNRIILVVFEDIPKGKLDKNLEAYIKTNTYIRYDDPMFWSKLRYALPAVRAEKPLPDDPPPAYEPPTAEMAARVRHDIYLNEIVDRPGVQGSSATDDGNVNQF</sequence>
<dbReference type="Pfam" id="PF13855">
    <property type="entry name" value="LRR_8"/>
    <property type="match status" value="4"/>
</dbReference>
<evidence type="ECO:0000256" key="3">
    <source>
        <dbReference type="ARBA" id="ARBA00022614"/>
    </source>
</evidence>
<dbReference type="InterPro" id="IPR003591">
    <property type="entry name" value="Leu-rich_rpt_typical-subtyp"/>
</dbReference>
<comment type="similarity">
    <text evidence="2">Belongs to the Toll-like receptor family.</text>
</comment>
<dbReference type="Proteomes" id="UP000695022">
    <property type="component" value="Unplaced"/>
</dbReference>
<dbReference type="InterPro" id="IPR001611">
    <property type="entry name" value="Leu-rich_rpt"/>
</dbReference>
<dbReference type="InterPro" id="IPR032675">
    <property type="entry name" value="LRR_dom_sf"/>
</dbReference>